<gene>
    <name evidence="4" type="ORF">AMORRO_LOCUS14626</name>
</gene>
<feature type="transmembrane region" description="Helical" evidence="2">
    <location>
        <begin position="229"/>
        <end position="248"/>
    </location>
</feature>
<dbReference type="PANTHER" id="PTHR13018:SF5">
    <property type="entry name" value="RE44586P"/>
    <property type="match status" value="1"/>
</dbReference>
<evidence type="ECO:0000313" key="4">
    <source>
        <dbReference type="EMBL" id="CAG8739646.1"/>
    </source>
</evidence>
<dbReference type="Proteomes" id="UP000789342">
    <property type="component" value="Unassembled WGS sequence"/>
</dbReference>
<keyword evidence="2" id="KW-0472">Membrane</keyword>
<dbReference type="EMBL" id="CAJVPV010029892">
    <property type="protein sequence ID" value="CAG8739646.1"/>
    <property type="molecule type" value="Genomic_DNA"/>
</dbReference>
<evidence type="ECO:0000256" key="1">
    <source>
        <dbReference type="SAM" id="MobiDB-lite"/>
    </source>
</evidence>
<dbReference type="InterPro" id="IPR045122">
    <property type="entry name" value="Csc1-like"/>
</dbReference>
<accession>A0A9N9IJC7</accession>
<feature type="transmembrane region" description="Helical" evidence="2">
    <location>
        <begin position="175"/>
        <end position="202"/>
    </location>
</feature>
<feature type="transmembrane region" description="Helical" evidence="2">
    <location>
        <begin position="68"/>
        <end position="91"/>
    </location>
</feature>
<feature type="transmembrane region" description="Helical" evidence="2">
    <location>
        <begin position="103"/>
        <end position="127"/>
    </location>
</feature>
<proteinExistence type="predicted"/>
<name>A0A9N9IJC7_9GLOM</name>
<keyword evidence="2" id="KW-0812">Transmembrane</keyword>
<dbReference type="GO" id="GO:0005886">
    <property type="term" value="C:plasma membrane"/>
    <property type="evidence" value="ECO:0007669"/>
    <property type="project" value="TreeGrafter"/>
</dbReference>
<keyword evidence="5" id="KW-1185">Reference proteome</keyword>
<dbReference type="Pfam" id="PF02714">
    <property type="entry name" value="RSN1_7TM"/>
    <property type="match status" value="1"/>
</dbReference>
<dbReference type="GO" id="GO:0005227">
    <property type="term" value="F:calcium-activated cation channel activity"/>
    <property type="evidence" value="ECO:0007669"/>
    <property type="project" value="InterPro"/>
</dbReference>
<comment type="caution">
    <text evidence="4">The sequence shown here is derived from an EMBL/GenBank/DDBJ whole genome shotgun (WGS) entry which is preliminary data.</text>
</comment>
<protein>
    <submittedName>
        <fullName evidence="4">6504_t:CDS:1</fullName>
    </submittedName>
</protein>
<feature type="non-terminal residue" evidence="4">
    <location>
        <position position="1"/>
    </location>
</feature>
<evidence type="ECO:0000256" key="2">
    <source>
        <dbReference type="SAM" id="Phobius"/>
    </source>
</evidence>
<sequence>SILSLEALTKTLPWLAHLANRNEILKGFIQGTLPTLLVQSFNFLLPKNHEMSGFHARSVIELSTFAKYYFFLLVNVLLIFSIAGTIAKIFKELEEIIKDPTKIPYLLATTLPLVSNFFVNLVILQGIGLFPVQLLQVPEIFSAWLTRTFFARTPREYAEANVPPFLDYGQRLPPIVLVFVVILVYSSITPLILLFGTIYFFLGYMTHKYLLLYVYFHPYETAGIAWPKIFHRIIVGLYIYQIMMIGYMSLRKCYVMAGSLIPVPIITAIFYYYVNEAYNRNATFIPLKTLREEEKKSASKVDNVNLAPAPPTLVENEETSHNNQVAPPQRNHSRKTLDNDIYRATPDFYTDYSQPPITLHDGVLDTGIRNYGAPELHGVLPWVWLPVKRTIVKRAKHFRFFGQLLGMDSGNTRSIGRSSEESAPLLGHNHSTESIIIEEPQILIGDSEKSTA</sequence>
<evidence type="ECO:0000313" key="5">
    <source>
        <dbReference type="Proteomes" id="UP000789342"/>
    </source>
</evidence>
<dbReference type="OrthoDB" id="1689567at2759"/>
<dbReference type="PANTHER" id="PTHR13018">
    <property type="entry name" value="PROBABLE MEMBRANE PROTEIN DUF221-RELATED"/>
    <property type="match status" value="1"/>
</dbReference>
<dbReference type="AlphaFoldDB" id="A0A9N9IJC7"/>
<organism evidence="4 5">
    <name type="scientific">Acaulospora morrowiae</name>
    <dbReference type="NCBI Taxonomy" id="94023"/>
    <lineage>
        <taxon>Eukaryota</taxon>
        <taxon>Fungi</taxon>
        <taxon>Fungi incertae sedis</taxon>
        <taxon>Mucoromycota</taxon>
        <taxon>Glomeromycotina</taxon>
        <taxon>Glomeromycetes</taxon>
        <taxon>Diversisporales</taxon>
        <taxon>Acaulosporaceae</taxon>
        <taxon>Acaulospora</taxon>
    </lineage>
</organism>
<dbReference type="InterPro" id="IPR003864">
    <property type="entry name" value="CSC1/OSCA1-like_7TM"/>
</dbReference>
<feature type="domain" description="CSC1/OSCA1-like 7TM region" evidence="3">
    <location>
        <begin position="2"/>
        <end position="248"/>
    </location>
</feature>
<feature type="transmembrane region" description="Helical" evidence="2">
    <location>
        <begin position="254"/>
        <end position="274"/>
    </location>
</feature>
<feature type="region of interest" description="Disordered" evidence="1">
    <location>
        <begin position="314"/>
        <end position="334"/>
    </location>
</feature>
<keyword evidence="2" id="KW-1133">Transmembrane helix</keyword>
<evidence type="ECO:0000259" key="3">
    <source>
        <dbReference type="Pfam" id="PF02714"/>
    </source>
</evidence>
<reference evidence="4" key="1">
    <citation type="submission" date="2021-06" db="EMBL/GenBank/DDBJ databases">
        <authorList>
            <person name="Kallberg Y."/>
            <person name="Tangrot J."/>
            <person name="Rosling A."/>
        </authorList>
    </citation>
    <scope>NUCLEOTIDE SEQUENCE</scope>
    <source>
        <strain evidence="4">CL551</strain>
    </source>
</reference>